<evidence type="ECO:0000313" key="1">
    <source>
        <dbReference type="EMBL" id="RDB28069.1"/>
    </source>
</evidence>
<dbReference type="AlphaFoldDB" id="A0A369K0E1"/>
<proteinExistence type="predicted"/>
<accession>A0A369K0E1</accession>
<keyword evidence="2" id="KW-1185">Reference proteome</keyword>
<reference evidence="1" key="1">
    <citation type="submission" date="2018-04" db="EMBL/GenBank/DDBJ databases">
        <title>Whole genome sequencing of Hypsizygus marmoreus.</title>
        <authorList>
            <person name="Choi I.-G."/>
            <person name="Min B."/>
            <person name="Kim J.-G."/>
            <person name="Kim S."/>
            <person name="Oh Y.-L."/>
            <person name="Kong W.-S."/>
            <person name="Park H."/>
            <person name="Jeong J."/>
            <person name="Song E.-S."/>
        </authorList>
    </citation>
    <scope>NUCLEOTIDE SEQUENCE [LARGE SCALE GENOMIC DNA]</scope>
    <source>
        <strain evidence="1">51987-8</strain>
    </source>
</reference>
<gene>
    <name evidence="1" type="ORF">Hypma_001362</name>
</gene>
<evidence type="ECO:0000313" key="2">
    <source>
        <dbReference type="Proteomes" id="UP000076154"/>
    </source>
</evidence>
<dbReference type="EMBL" id="LUEZ02000012">
    <property type="protein sequence ID" value="RDB28069.1"/>
    <property type="molecule type" value="Genomic_DNA"/>
</dbReference>
<organism evidence="1 2">
    <name type="scientific">Hypsizygus marmoreus</name>
    <name type="common">White beech mushroom</name>
    <name type="synonym">Agaricus marmoreus</name>
    <dbReference type="NCBI Taxonomy" id="39966"/>
    <lineage>
        <taxon>Eukaryota</taxon>
        <taxon>Fungi</taxon>
        <taxon>Dikarya</taxon>
        <taxon>Basidiomycota</taxon>
        <taxon>Agaricomycotina</taxon>
        <taxon>Agaricomycetes</taxon>
        <taxon>Agaricomycetidae</taxon>
        <taxon>Agaricales</taxon>
        <taxon>Tricholomatineae</taxon>
        <taxon>Lyophyllaceae</taxon>
        <taxon>Hypsizygus</taxon>
    </lineage>
</organism>
<dbReference type="Proteomes" id="UP000076154">
    <property type="component" value="Unassembled WGS sequence"/>
</dbReference>
<name>A0A369K0E1_HYPMA</name>
<comment type="caution">
    <text evidence="1">The sequence shown here is derived from an EMBL/GenBank/DDBJ whole genome shotgun (WGS) entry which is preliminary data.</text>
</comment>
<dbReference type="InParanoid" id="A0A369K0E1"/>
<sequence>MAGGSDALCAAPDSGRLATFVWGAVPVQWLSDSQETTNALLSLAVTPQDNHSLVRSLSHISYWEERGDLMGTSFHHKQQCSRYNMEGGSLVGSQTASWAVAHVSMVNDRTDHYLLSRRMVSSARFHFQYRTPHLQAYGCIAFNGFFNLTTTTISYSMTHGTEDRAPTFLVFPGPVRRPDNKS</sequence>
<protein>
    <submittedName>
        <fullName evidence="1">Uncharacterized protein</fullName>
    </submittedName>
</protein>